<organism evidence="2 3">
    <name type="scientific">Tetrapyrgos nigripes</name>
    <dbReference type="NCBI Taxonomy" id="182062"/>
    <lineage>
        <taxon>Eukaryota</taxon>
        <taxon>Fungi</taxon>
        <taxon>Dikarya</taxon>
        <taxon>Basidiomycota</taxon>
        <taxon>Agaricomycotina</taxon>
        <taxon>Agaricomycetes</taxon>
        <taxon>Agaricomycetidae</taxon>
        <taxon>Agaricales</taxon>
        <taxon>Marasmiineae</taxon>
        <taxon>Marasmiaceae</taxon>
        <taxon>Tetrapyrgos</taxon>
    </lineage>
</organism>
<keyword evidence="1" id="KW-0732">Signal</keyword>
<dbReference type="Proteomes" id="UP000559256">
    <property type="component" value="Unassembled WGS sequence"/>
</dbReference>
<dbReference type="AlphaFoldDB" id="A0A8H5FPU2"/>
<evidence type="ECO:0000313" key="3">
    <source>
        <dbReference type="Proteomes" id="UP000559256"/>
    </source>
</evidence>
<dbReference type="Pfam" id="PF19271">
    <property type="entry name" value="Nis1"/>
    <property type="match status" value="1"/>
</dbReference>
<keyword evidence="3" id="KW-1185">Reference proteome</keyword>
<evidence type="ECO:0000256" key="1">
    <source>
        <dbReference type="SAM" id="SignalP"/>
    </source>
</evidence>
<reference evidence="2 3" key="1">
    <citation type="journal article" date="2020" name="ISME J.">
        <title>Uncovering the hidden diversity of litter-decomposition mechanisms in mushroom-forming fungi.</title>
        <authorList>
            <person name="Floudas D."/>
            <person name="Bentzer J."/>
            <person name="Ahren D."/>
            <person name="Johansson T."/>
            <person name="Persson P."/>
            <person name="Tunlid A."/>
        </authorList>
    </citation>
    <scope>NUCLEOTIDE SEQUENCE [LARGE SCALE GENOMIC DNA]</scope>
    <source>
        <strain evidence="2 3">CBS 291.85</strain>
    </source>
</reference>
<sequence>MKFLAAAVSTLALATGVLAQSAYIEKPADGDSVTAGSSLVIDVVRPNTISSSQEVGIAIGISSCTSKACLPANSTLGTLLYNGRFTPQYDEDQAATGQYQPHQNITVQIPGDFTKGTAQINFAHFFLLGASLSPYIETSEVNVTVN</sequence>
<dbReference type="EMBL" id="JAACJM010000114">
    <property type="protein sequence ID" value="KAF5345160.1"/>
    <property type="molecule type" value="Genomic_DNA"/>
</dbReference>
<name>A0A8H5FPU2_9AGAR</name>
<feature type="chain" id="PRO_5034248110" evidence="1">
    <location>
        <begin position="20"/>
        <end position="146"/>
    </location>
</feature>
<gene>
    <name evidence="2" type="ORF">D9758_009644</name>
</gene>
<evidence type="ECO:0000313" key="2">
    <source>
        <dbReference type="EMBL" id="KAF5345160.1"/>
    </source>
</evidence>
<dbReference type="InterPro" id="IPR045469">
    <property type="entry name" value="Nis1"/>
</dbReference>
<dbReference type="OrthoDB" id="2841294at2759"/>
<accession>A0A8H5FPU2</accession>
<comment type="caution">
    <text evidence="2">The sequence shown here is derived from an EMBL/GenBank/DDBJ whole genome shotgun (WGS) entry which is preliminary data.</text>
</comment>
<proteinExistence type="predicted"/>
<protein>
    <submittedName>
        <fullName evidence="2">Uncharacterized protein</fullName>
    </submittedName>
</protein>
<feature type="signal peptide" evidence="1">
    <location>
        <begin position="1"/>
        <end position="19"/>
    </location>
</feature>